<protein>
    <submittedName>
        <fullName evidence="1">Uncharacterized protein</fullName>
    </submittedName>
</protein>
<gene>
    <name evidence="1" type="ORF">FHS27_001937</name>
</gene>
<dbReference type="AlphaFoldDB" id="A0A7W5DX25"/>
<dbReference type="EMBL" id="JACHXU010000005">
    <property type="protein sequence ID" value="MBB3206129.1"/>
    <property type="molecule type" value="Genomic_DNA"/>
</dbReference>
<comment type="caution">
    <text evidence="1">The sequence shown here is derived from an EMBL/GenBank/DDBJ whole genome shotgun (WGS) entry which is preliminary data.</text>
</comment>
<evidence type="ECO:0000313" key="2">
    <source>
        <dbReference type="Proteomes" id="UP000536179"/>
    </source>
</evidence>
<reference evidence="1 2" key="1">
    <citation type="submission" date="2020-08" db="EMBL/GenBank/DDBJ databases">
        <title>Genomic Encyclopedia of Type Strains, Phase III (KMG-III): the genomes of soil and plant-associated and newly described type strains.</title>
        <authorList>
            <person name="Whitman W."/>
        </authorList>
    </citation>
    <scope>NUCLEOTIDE SEQUENCE [LARGE SCALE GENOMIC DNA]</scope>
    <source>
        <strain evidence="1 2">CECT 8075</strain>
    </source>
</reference>
<keyword evidence="2" id="KW-1185">Reference proteome</keyword>
<sequence length="48" mass="5431">MSKDWNQCPAANFECRVLVGILGCTGDLGCVVELIDKRKFIAQQKYLR</sequence>
<proteinExistence type="predicted"/>
<name>A0A7W5DX25_9BACT</name>
<evidence type="ECO:0000313" key="1">
    <source>
        <dbReference type="EMBL" id="MBB3206129.1"/>
    </source>
</evidence>
<organism evidence="1 2">
    <name type="scientific">Aporhodopirellula rubra</name>
    <dbReference type="NCBI Taxonomy" id="980271"/>
    <lineage>
        <taxon>Bacteria</taxon>
        <taxon>Pseudomonadati</taxon>
        <taxon>Planctomycetota</taxon>
        <taxon>Planctomycetia</taxon>
        <taxon>Pirellulales</taxon>
        <taxon>Pirellulaceae</taxon>
        <taxon>Aporhodopirellula</taxon>
    </lineage>
</organism>
<dbReference type="Proteomes" id="UP000536179">
    <property type="component" value="Unassembled WGS sequence"/>
</dbReference>
<accession>A0A7W5DX25</accession>